<evidence type="ECO:0000313" key="1">
    <source>
        <dbReference type="EMBL" id="KGP92676.1"/>
    </source>
</evidence>
<dbReference type="eggNOG" id="ENOG50313RY">
    <property type="taxonomic scope" value="Bacteria"/>
</dbReference>
<dbReference type="NCBIfam" id="TIGR02841">
    <property type="entry name" value="spore_YyaC"/>
    <property type="match status" value="1"/>
</dbReference>
<dbReference type="EMBL" id="AVBG01000002">
    <property type="protein sequence ID" value="KGP92676.1"/>
    <property type="molecule type" value="Genomic_DNA"/>
</dbReference>
<comment type="caution">
    <text evidence="1">The sequence shown here is derived from an EMBL/GenBank/DDBJ whole genome shotgun (WGS) entry which is preliminary data.</text>
</comment>
<dbReference type="AlphaFoldDB" id="A0A0A2V1I1"/>
<dbReference type="Pfam" id="PF06866">
    <property type="entry name" value="DUF1256"/>
    <property type="match status" value="1"/>
</dbReference>
<organism evidence="1 2">
    <name type="scientific">Pontibacillus chungwhensis BH030062</name>
    <dbReference type="NCBI Taxonomy" id="1385513"/>
    <lineage>
        <taxon>Bacteria</taxon>
        <taxon>Bacillati</taxon>
        <taxon>Bacillota</taxon>
        <taxon>Bacilli</taxon>
        <taxon>Bacillales</taxon>
        <taxon>Bacillaceae</taxon>
        <taxon>Pontibacillus</taxon>
    </lineage>
</organism>
<name>A0A0A2V1I1_9BACI</name>
<protein>
    <submittedName>
        <fullName evidence="1">Sporulation protein</fullName>
    </submittedName>
</protein>
<evidence type="ECO:0000313" key="2">
    <source>
        <dbReference type="Proteomes" id="UP000030153"/>
    </source>
</evidence>
<dbReference type="RefSeq" id="WP_036780527.1">
    <property type="nucleotide sequence ID" value="NZ_AVBG01000002.1"/>
</dbReference>
<dbReference type="InterPro" id="IPR023430">
    <property type="entry name" value="Pept_HybD-like_dom_sf"/>
</dbReference>
<proteinExistence type="predicted"/>
<keyword evidence="2" id="KW-1185">Reference proteome</keyword>
<sequence length="211" mass="23821">MNLKQRLFSQKTEHRYHFEDEQLLLGLTQTLKEWVPANREIVIVCIGTDRSTGDSLGPLIGTLLEESQLQRIHVYGTLNDPVHAVNLNEKLEFIQKRYHRPYIIGIDACLGKLSSVGNIILGQGPVKPGAAVKKQLPDVGEIHLTGVVNVSGFMEYFVLQNTRLNIVMQMAKQMAKALQTFDEHMGKAEVSKPIPTDPLTTKRKRWLPIKE</sequence>
<dbReference type="Proteomes" id="UP000030153">
    <property type="component" value="Unassembled WGS sequence"/>
</dbReference>
<dbReference type="InterPro" id="IPR009665">
    <property type="entry name" value="YyaC"/>
</dbReference>
<gene>
    <name evidence="1" type="ORF">N780_15005</name>
</gene>
<reference evidence="1 2" key="1">
    <citation type="submission" date="2013-08" db="EMBL/GenBank/DDBJ databases">
        <title>Genome of Pontibacillus chungwhensis.</title>
        <authorList>
            <person name="Wang Q."/>
            <person name="Wang G."/>
        </authorList>
    </citation>
    <scope>NUCLEOTIDE SEQUENCE [LARGE SCALE GENOMIC DNA]</scope>
    <source>
        <strain evidence="1 2">BH030062</strain>
    </source>
</reference>
<dbReference type="OrthoDB" id="9815953at2"/>
<accession>A0A0A2V1I1</accession>
<dbReference type="SUPFAM" id="SSF53163">
    <property type="entry name" value="HybD-like"/>
    <property type="match status" value="1"/>
</dbReference>
<dbReference type="STRING" id="1385513.N780_15005"/>